<dbReference type="Gene3D" id="3.40.640.10">
    <property type="entry name" value="Type I PLP-dependent aspartate aminotransferase-like (Major domain)"/>
    <property type="match status" value="1"/>
</dbReference>
<evidence type="ECO:0000313" key="6">
    <source>
        <dbReference type="EMBL" id="AMD85649.1"/>
    </source>
</evidence>
<comment type="cofactor">
    <cofactor evidence="1">
        <name>pyridoxal 5'-phosphate</name>
        <dbReference type="ChEBI" id="CHEBI:597326"/>
    </cofactor>
</comment>
<name>A0ABN4KFJ7_9FLAO</name>
<evidence type="ECO:0000259" key="5">
    <source>
        <dbReference type="Pfam" id="PF00155"/>
    </source>
</evidence>
<evidence type="ECO:0000256" key="3">
    <source>
        <dbReference type="ARBA" id="ARBA00022679"/>
    </source>
</evidence>
<evidence type="ECO:0000256" key="4">
    <source>
        <dbReference type="ARBA" id="ARBA00022898"/>
    </source>
</evidence>
<dbReference type="InterPro" id="IPR050087">
    <property type="entry name" value="AON_synthase_class-II"/>
</dbReference>
<dbReference type="EMBL" id="CP014227">
    <property type="protein sequence ID" value="AMD85649.1"/>
    <property type="molecule type" value="Genomic_DNA"/>
</dbReference>
<evidence type="ECO:0000313" key="7">
    <source>
        <dbReference type="Proteomes" id="UP000065822"/>
    </source>
</evidence>
<keyword evidence="7" id="KW-1185">Reference proteome</keyword>
<reference evidence="6 7" key="1">
    <citation type="submission" date="2016-02" db="EMBL/GenBank/DDBJ databases">
        <authorList>
            <person name="Holder M.E."/>
            <person name="Ajami N.J."/>
            <person name="Petrosino J.F."/>
        </authorList>
    </citation>
    <scope>NUCLEOTIDE SEQUENCE [LARGE SCALE GENOMIC DNA]</scope>
    <source>
        <strain evidence="6 7">CCUG 32990</strain>
    </source>
</reference>
<dbReference type="RefSeq" id="WP_066430453.1">
    <property type="nucleotide sequence ID" value="NZ_CP014227.1"/>
</dbReference>
<accession>A0ABN4KFJ7</accession>
<dbReference type="Gene3D" id="3.90.1150.10">
    <property type="entry name" value="Aspartate Aminotransferase, domain 1"/>
    <property type="match status" value="1"/>
</dbReference>
<dbReference type="InterPro" id="IPR015422">
    <property type="entry name" value="PyrdxlP-dep_Trfase_small"/>
</dbReference>
<feature type="domain" description="Aminotransferase class I/classII large" evidence="5">
    <location>
        <begin position="53"/>
        <end position="366"/>
    </location>
</feature>
<dbReference type="Proteomes" id="UP000065822">
    <property type="component" value="Chromosome"/>
</dbReference>
<dbReference type="SUPFAM" id="SSF53383">
    <property type="entry name" value="PLP-dependent transferases"/>
    <property type="match status" value="1"/>
</dbReference>
<dbReference type="InterPro" id="IPR015421">
    <property type="entry name" value="PyrdxlP-dep_Trfase_major"/>
</dbReference>
<evidence type="ECO:0000256" key="2">
    <source>
        <dbReference type="ARBA" id="ARBA00010008"/>
    </source>
</evidence>
<dbReference type="PANTHER" id="PTHR13693">
    <property type="entry name" value="CLASS II AMINOTRANSFERASE/8-AMINO-7-OXONONANOATE SYNTHASE"/>
    <property type="match status" value="1"/>
</dbReference>
<organism evidence="6 7">
    <name type="scientific">Capnocytophaga haemolytica</name>
    <dbReference type="NCBI Taxonomy" id="45243"/>
    <lineage>
        <taxon>Bacteria</taxon>
        <taxon>Pseudomonadati</taxon>
        <taxon>Bacteroidota</taxon>
        <taxon>Flavobacteriia</taxon>
        <taxon>Flavobacteriales</taxon>
        <taxon>Flavobacteriaceae</taxon>
        <taxon>Capnocytophaga</taxon>
    </lineage>
</organism>
<proteinExistence type="inferred from homology"/>
<comment type="similarity">
    <text evidence="2">Belongs to the class-II pyridoxal-phosphate-dependent aminotransferase family. BioF subfamily.</text>
</comment>
<dbReference type="InterPro" id="IPR015424">
    <property type="entry name" value="PyrdxlP-dep_Trfase"/>
</dbReference>
<dbReference type="Pfam" id="PF00155">
    <property type="entry name" value="Aminotran_1_2"/>
    <property type="match status" value="1"/>
</dbReference>
<dbReference type="InterPro" id="IPR004839">
    <property type="entry name" value="Aminotransferase_I/II_large"/>
</dbReference>
<dbReference type="PANTHER" id="PTHR13693:SF77">
    <property type="entry name" value="8-AMINO-7-OXONONANOATE SYNTHASE"/>
    <property type="match status" value="1"/>
</dbReference>
<protein>
    <submittedName>
        <fullName evidence="6">8-amino-7-oxononanoate synthase</fullName>
    </submittedName>
</protein>
<keyword evidence="3" id="KW-0808">Transferase</keyword>
<evidence type="ECO:0000256" key="1">
    <source>
        <dbReference type="ARBA" id="ARBA00001933"/>
    </source>
</evidence>
<gene>
    <name evidence="6" type="ORF">AXF12_09065</name>
</gene>
<keyword evidence="4" id="KW-0663">Pyridoxal phosphate</keyword>
<sequence>MEHISRKLAERKAHNALRRLQVRDFAVDFYSNDYIGFSASDELRGLSSMILEGYKQANGATGSRLLSGNAPIFEDTEAYIAGAHKAEAALLYNSGYDANVGFFSCILQRGDVLLYDSYSHASIRDGISLSQAQSYKFRHNDLDHLEALLQKFAGGGKSVLIATESVFSMDGDSPDLLRMCELASQYGAHIAIDEAHAIGVFGENGSGLVQALGLEDRVLARIVTFGKGLGAHGAAVVSTKEVKEYLVNFSRSFIYTTAMAPHAVATILAGYQLLRTTTASEALKGNIHYFKSELEKRQLPRFIPSESAIQAVVLSGNDYVKGVATQLQAKGLGVLPILSPTVPKGEERLRVCLHSYNTMQEIDLLIDTLSKAV</sequence>